<feature type="domain" description="CorA-like transporter" evidence="2">
    <location>
        <begin position="30"/>
        <end position="290"/>
    </location>
</feature>
<proteinExistence type="predicted"/>
<sequence length="517" mass="59230">MASALKFPTLYQDFDRNPAGYLATTTYGRAALSRLSEVREHICIPDGRKVTLPVRDILDDGKVEKLNVFNDDELSNLLGGIPGTTATGGNASALIRTPQFRCRFVYLCAETALGPLEVHVRMLLRLLTFYQVMPQFLDFLYIYASPHGRDKELRFSGFKTETVLSNPMSDTIIPELGRSGRRYQLCFNLKTVAQKSRVGWKIRQAAVHHQFDIGQGSQMWIVGDPHAVLKERTGEIFPEGHSFPTSFSTMQQGFASSLDIHLEFAQWAASEWRWHILFLEQGAEELTKPARVRERAHIEHLEPESLSDVQKWEEKASDAVMAMESNANIMKLLQKFYRDLLKDENFPKGDRHVCLQRVKKFVSQLEELICEANMQISRTKNLVKVVADRKTILIQHLQTQNAIISSKLTASMYEQADQSAMEAIAVRIVTIVTLIYLPATFSSTFFSTDVVKYQQGEIFSQIALDRFLQVTLPLMFMTFVPAGIWFWIEWRRRTKKSRQTKVNFLDLFSQETQKLLQ</sequence>
<evidence type="ECO:0000313" key="3">
    <source>
        <dbReference type="EMBL" id="KAG7047614.1"/>
    </source>
</evidence>
<dbReference type="EMBL" id="JAESDN010000007">
    <property type="protein sequence ID" value="KAG7047614.1"/>
    <property type="molecule type" value="Genomic_DNA"/>
</dbReference>
<feature type="transmembrane region" description="Helical" evidence="1">
    <location>
        <begin position="467"/>
        <end position="488"/>
    </location>
</feature>
<dbReference type="Proteomes" id="UP000699042">
    <property type="component" value="Unassembled WGS sequence"/>
</dbReference>
<dbReference type="Pfam" id="PF26616">
    <property type="entry name" value="CorA-like"/>
    <property type="match status" value="1"/>
</dbReference>
<gene>
    <name evidence="3" type="ORF">JMJ77_010961</name>
</gene>
<dbReference type="AlphaFoldDB" id="A0A9P7R4R2"/>
<keyword evidence="1" id="KW-0472">Membrane</keyword>
<comment type="caution">
    <text evidence="3">The sequence shown here is derived from an EMBL/GenBank/DDBJ whole genome shotgun (WGS) entry which is preliminary data.</text>
</comment>
<dbReference type="InterPro" id="IPR058257">
    <property type="entry name" value="CorA-like_dom"/>
</dbReference>
<protein>
    <submittedName>
        <fullName evidence="3">Fungal specific transcription factor domain-containing protein</fullName>
    </submittedName>
</protein>
<evidence type="ECO:0000259" key="2">
    <source>
        <dbReference type="Pfam" id="PF26616"/>
    </source>
</evidence>
<reference evidence="3" key="1">
    <citation type="submission" date="2021-05" db="EMBL/GenBank/DDBJ databases">
        <title>Comparative genomics of three Colletotrichum scovillei strains and genetic complementation revealed genes involved fungal growth and virulence on chili pepper.</title>
        <authorList>
            <person name="Hsieh D.-K."/>
            <person name="Chuang S.-C."/>
            <person name="Chen C.-Y."/>
            <person name="Chao Y.-T."/>
            <person name="Lu M.-Y.J."/>
            <person name="Lee M.-H."/>
            <person name="Shih M.-C."/>
        </authorList>
    </citation>
    <scope>NUCLEOTIDE SEQUENCE</scope>
    <source>
        <strain evidence="3">Coll-153</strain>
    </source>
</reference>
<feature type="transmembrane region" description="Helical" evidence="1">
    <location>
        <begin position="424"/>
        <end position="447"/>
    </location>
</feature>
<accession>A0A9P7R4R2</accession>
<name>A0A9P7R4R2_9PEZI</name>
<keyword evidence="1" id="KW-0812">Transmembrane</keyword>
<dbReference type="Gene3D" id="1.20.58.340">
    <property type="entry name" value="Magnesium transport protein CorA, transmembrane region"/>
    <property type="match status" value="1"/>
</dbReference>
<organism evidence="3 4">
    <name type="scientific">Colletotrichum scovillei</name>
    <dbReference type="NCBI Taxonomy" id="1209932"/>
    <lineage>
        <taxon>Eukaryota</taxon>
        <taxon>Fungi</taxon>
        <taxon>Dikarya</taxon>
        <taxon>Ascomycota</taxon>
        <taxon>Pezizomycotina</taxon>
        <taxon>Sordariomycetes</taxon>
        <taxon>Hypocreomycetidae</taxon>
        <taxon>Glomerellales</taxon>
        <taxon>Glomerellaceae</taxon>
        <taxon>Colletotrichum</taxon>
        <taxon>Colletotrichum acutatum species complex</taxon>
    </lineage>
</organism>
<evidence type="ECO:0000313" key="4">
    <source>
        <dbReference type="Proteomes" id="UP000699042"/>
    </source>
</evidence>
<dbReference type="OrthoDB" id="5396681at2759"/>
<keyword evidence="4" id="KW-1185">Reference proteome</keyword>
<keyword evidence="1" id="KW-1133">Transmembrane helix</keyword>
<evidence type="ECO:0000256" key="1">
    <source>
        <dbReference type="SAM" id="Phobius"/>
    </source>
</evidence>